<evidence type="ECO:0000256" key="6">
    <source>
        <dbReference type="ARBA" id="ARBA00023125"/>
    </source>
</evidence>
<evidence type="ECO:0000256" key="11">
    <source>
        <dbReference type="PROSITE-ProRule" id="PRU00560"/>
    </source>
</evidence>
<dbReference type="CDD" id="cd17932">
    <property type="entry name" value="DEXQc_UvrD"/>
    <property type="match status" value="1"/>
</dbReference>
<evidence type="ECO:0000256" key="2">
    <source>
        <dbReference type="ARBA" id="ARBA00022741"/>
    </source>
</evidence>
<keyword evidence="5 11" id="KW-0067">ATP-binding</keyword>
<dbReference type="EC" id="5.6.2.4" evidence="9"/>
<dbReference type="PANTHER" id="PTHR11070">
    <property type="entry name" value="UVRD / RECB / PCRA DNA HELICASE FAMILY MEMBER"/>
    <property type="match status" value="1"/>
</dbReference>
<dbReference type="GO" id="GO:0003677">
    <property type="term" value="F:DNA binding"/>
    <property type="evidence" value="ECO:0007669"/>
    <property type="project" value="UniProtKB-KW"/>
</dbReference>
<dbReference type="InterPro" id="IPR014016">
    <property type="entry name" value="UvrD-like_ATP-bd"/>
</dbReference>
<proteinExistence type="inferred from homology"/>
<keyword evidence="6" id="KW-0238">DNA-binding</keyword>
<dbReference type="InterPro" id="IPR000212">
    <property type="entry name" value="DNA_helicase_UvrD/REP"/>
</dbReference>
<gene>
    <name evidence="14" type="ORF">A2W54_03295</name>
</gene>
<dbReference type="Gene3D" id="1.10.10.160">
    <property type="match status" value="1"/>
</dbReference>
<dbReference type="GO" id="GO:0016887">
    <property type="term" value="F:ATP hydrolysis activity"/>
    <property type="evidence" value="ECO:0007669"/>
    <property type="project" value="RHEA"/>
</dbReference>
<evidence type="ECO:0000256" key="10">
    <source>
        <dbReference type="ARBA" id="ARBA00048988"/>
    </source>
</evidence>
<keyword evidence="7" id="KW-0413">Isomerase</keyword>
<dbReference type="Pfam" id="PF00580">
    <property type="entry name" value="UvrD-helicase"/>
    <property type="match status" value="1"/>
</dbReference>
<accession>A0A1F5WQ43</accession>
<dbReference type="InterPro" id="IPR014017">
    <property type="entry name" value="DNA_helicase_UvrD-like_C"/>
</dbReference>
<feature type="domain" description="UvrD-like helicase C-terminal" evidence="13">
    <location>
        <begin position="306"/>
        <end position="563"/>
    </location>
</feature>
<dbReference type="Proteomes" id="UP000178425">
    <property type="component" value="Unassembled WGS sequence"/>
</dbReference>
<dbReference type="GO" id="GO:0005829">
    <property type="term" value="C:cytosol"/>
    <property type="evidence" value="ECO:0007669"/>
    <property type="project" value="TreeGrafter"/>
</dbReference>
<dbReference type="Gene3D" id="1.10.486.10">
    <property type="entry name" value="PCRA, domain 4"/>
    <property type="match status" value="1"/>
</dbReference>
<feature type="domain" description="UvrD-like helicase ATP-binding" evidence="12">
    <location>
        <begin position="5"/>
        <end position="305"/>
    </location>
</feature>
<dbReference type="Gene3D" id="3.40.50.300">
    <property type="entry name" value="P-loop containing nucleotide triphosphate hydrolases"/>
    <property type="match status" value="2"/>
</dbReference>
<keyword evidence="3 11" id="KW-0378">Hydrolase</keyword>
<dbReference type="EMBL" id="MFHI01000034">
    <property type="protein sequence ID" value="OGF77803.1"/>
    <property type="molecule type" value="Genomic_DNA"/>
</dbReference>
<evidence type="ECO:0000256" key="7">
    <source>
        <dbReference type="ARBA" id="ARBA00023235"/>
    </source>
</evidence>
<sequence>MVAENVLNKEQKTAVEAINGPVLVVAGAGAGKTKVIIERIKYLIEKRGVLPEKILAVTFTNKAAGEMRERIMEHGTWNIEQKKNPMFHASGFMLHGQPFIGTFHALGLMMIKENIKKMSLEIRPTVIDSDDSLKLIKESLIEAGRDPKQFDPSRIKNQISNFKNKLVTAEKFIDNISLDGGAEDFGKILAQVWEIYENKLKLQNFLDFDDLLLKPALLLQNNAESKKEYQQRWKYIHIDEYQDTNEAQYILSKILADEYKNILAVGDVDQAIYSWRGADFRNILNFQKDYPDAKVITLEKNYRSTDIILETANALILNNKMRLPKNLWTEKKGTGKVKIFFAEDERKEAEFAAKEIKMLRAAGVRYKEMAVLYRTNAQSRALEEIFLKRSIPYRIIGGVRFYERKEIKDILAYVRLAVNERDEISKKRILNIPPRGIGKTLMLKILDGVNLKPEEEKKYGVFKKIIGELRSDASEFNLHEFLKRAIKKTGYREYVDDGTEKGLERWQNVGELLSIARKISNDGGNIEDFLEHVSLFAIDDRADDNLETRDEKVSTMTMHAAKGLEFEAVFAVGLEEGLFPHTLSFEKEDLEEERRLCYVAITRAKTHLYLTHSLRRTIFGERVSNLPSRFLSELPKHLVETLGNPYRDEDGVLDESIIEY</sequence>
<dbReference type="PROSITE" id="PS51198">
    <property type="entry name" value="UVRD_HELICASE_ATP_BIND"/>
    <property type="match status" value="1"/>
</dbReference>
<feature type="binding site" evidence="11">
    <location>
        <begin position="26"/>
        <end position="33"/>
    </location>
    <ligand>
        <name>ATP</name>
        <dbReference type="ChEBI" id="CHEBI:30616"/>
    </ligand>
</feature>
<evidence type="ECO:0000256" key="9">
    <source>
        <dbReference type="ARBA" id="ARBA00034808"/>
    </source>
</evidence>
<evidence type="ECO:0000256" key="8">
    <source>
        <dbReference type="ARBA" id="ARBA00034617"/>
    </source>
</evidence>
<keyword evidence="4 11" id="KW-0347">Helicase</keyword>
<evidence type="ECO:0000256" key="5">
    <source>
        <dbReference type="ARBA" id="ARBA00022840"/>
    </source>
</evidence>
<evidence type="ECO:0000259" key="12">
    <source>
        <dbReference type="PROSITE" id="PS51198"/>
    </source>
</evidence>
<evidence type="ECO:0000256" key="4">
    <source>
        <dbReference type="ARBA" id="ARBA00022806"/>
    </source>
</evidence>
<comment type="similarity">
    <text evidence="1">Belongs to the helicase family. UvrD subfamily.</text>
</comment>
<dbReference type="SUPFAM" id="SSF52540">
    <property type="entry name" value="P-loop containing nucleoside triphosphate hydrolases"/>
    <property type="match status" value="1"/>
</dbReference>
<evidence type="ECO:0000259" key="13">
    <source>
        <dbReference type="PROSITE" id="PS51217"/>
    </source>
</evidence>
<dbReference type="GO" id="GO:0000725">
    <property type="term" value="P:recombinational repair"/>
    <property type="evidence" value="ECO:0007669"/>
    <property type="project" value="TreeGrafter"/>
</dbReference>
<comment type="catalytic activity">
    <reaction evidence="8">
        <text>Couples ATP hydrolysis with the unwinding of duplex DNA by translocating in the 3'-5' direction.</text>
        <dbReference type="EC" id="5.6.2.4"/>
    </reaction>
</comment>
<protein>
    <recommendedName>
        <fullName evidence="9">DNA 3'-5' helicase</fullName>
        <ecNumber evidence="9">5.6.2.4</ecNumber>
    </recommendedName>
</protein>
<name>A0A1F5WQ43_9BACT</name>
<dbReference type="GO" id="GO:0043138">
    <property type="term" value="F:3'-5' DNA helicase activity"/>
    <property type="evidence" value="ECO:0007669"/>
    <property type="project" value="UniProtKB-EC"/>
</dbReference>
<dbReference type="CDD" id="cd18807">
    <property type="entry name" value="SF1_C_UvrD"/>
    <property type="match status" value="1"/>
</dbReference>
<reference evidence="14 15" key="1">
    <citation type="journal article" date="2016" name="Nat. Commun.">
        <title>Thousands of microbial genomes shed light on interconnected biogeochemical processes in an aquifer system.</title>
        <authorList>
            <person name="Anantharaman K."/>
            <person name="Brown C.T."/>
            <person name="Hug L.A."/>
            <person name="Sharon I."/>
            <person name="Castelle C.J."/>
            <person name="Probst A.J."/>
            <person name="Thomas B.C."/>
            <person name="Singh A."/>
            <person name="Wilkins M.J."/>
            <person name="Karaoz U."/>
            <person name="Brodie E.L."/>
            <person name="Williams K.H."/>
            <person name="Hubbard S.S."/>
            <person name="Banfield J.F."/>
        </authorList>
    </citation>
    <scope>NUCLEOTIDE SEQUENCE [LARGE SCALE GENOMIC DNA]</scope>
</reference>
<dbReference type="Pfam" id="PF13361">
    <property type="entry name" value="UvrD_C"/>
    <property type="match status" value="1"/>
</dbReference>
<evidence type="ECO:0000256" key="3">
    <source>
        <dbReference type="ARBA" id="ARBA00022801"/>
    </source>
</evidence>
<dbReference type="InterPro" id="IPR013986">
    <property type="entry name" value="DExx_box_DNA_helicase_dom_sf"/>
</dbReference>
<dbReference type="InterPro" id="IPR027417">
    <property type="entry name" value="P-loop_NTPase"/>
</dbReference>
<dbReference type="PROSITE" id="PS51217">
    <property type="entry name" value="UVRD_HELICASE_CTER"/>
    <property type="match status" value="1"/>
</dbReference>
<dbReference type="PANTHER" id="PTHR11070:SF2">
    <property type="entry name" value="ATP-DEPENDENT DNA HELICASE SRS2"/>
    <property type="match status" value="1"/>
</dbReference>
<dbReference type="GO" id="GO:0033202">
    <property type="term" value="C:DNA helicase complex"/>
    <property type="evidence" value="ECO:0007669"/>
    <property type="project" value="TreeGrafter"/>
</dbReference>
<dbReference type="AlphaFoldDB" id="A0A1F5WQ43"/>
<keyword evidence="2 11" id="KW-0547">Nucleotide-binding</keyword>
<organism evidence="14 15">
    <name type="scientific">Candidatus Giovannonibacteria bacterium RIFCSPHIGHO2_02_43_13</name>
    <dbReference type="NCBI Taxonomy" id="1798330"/>
    <lineage>
        <taxon>Bacteria</taxon>
        <taxon>Candidatus Giovannoniibacteriota</taxon>
    </lineage>
</organism>
<evidence type="ECO:0000313" key="14">
    <source>
        <dbReference type="EMBL" id="OGF77803.1"/>
    </source>
</evidence>
<comment type="caution">
    <text evidence="14">The sequence shown here is derived from an EMBL/GenBank/DDBJ whole genome shotgun (WGS) entry which is preliminary data.</text>
</comment>
<comment type="catalytic activity">
    <reaction evidence="10">
        <text>ATP + H2O = ADP + phosphate + H(+)</text>
        <dbReference type="Rhea" id="RHEA:13065"/>
        <dbReference type="ChEBI" id="CHEBI:15377"/>
        <dbReference type="ChEBI" id="CHEBI:15378"/>
        <dbReference type="ChEBI" id="CHEBI:30616"/>
        <dbReference type="ChEBI" id="CHEBI:43474"/>
        <dbReference type="ChEBI" id="CHEBI:456216"/>
        <dbReference type="EC" id="5.6.2.4"/>
    </reaction>
</comment>
<evidence type="ECO:0000256" key="1">
    <source>
        <dbReference type="ARBA" id="ARBA00009922"/>
    </source>
</evidence>
<dbReference type="GO" id="GO:0005524">
    <property type="term" value="F:ATP binding"/>
    <property type="evidence" value="ECO:0007669"/>
    <property type="project" value="UniProtKB-UniRule"/>
</dbReference>
<evidence type="ECO:0000313" key="15">
    <source>
        <dbReference type="Proteomes" id="UP000178425"/>
    </source>
</evidence>